<evidence type="ECO:0000313" key="1">
    <source>
        <dbReference type="EMBL" id="TQM58570.1"/>
    </source>
</evidence>
<reference evidence="1 2" key="1">
    <citation type="submission" date="2019-06" db="EMBL/GenBank/DDBJ databases">
        <title>Genome sequencing of plant associated microbes to promote plant fitness in Sorghum bicolor and Oryza sativa.</title>
        <authorList>
            <person name="Coleman-Derr D."/>
        </authorList>
    </citation>
    <scope>NUCLEOTIDE SEQUENCE [LARGE SCALE GENOMIC DNA]</scope>
    <source>
        <strain evidence="1 2">KV-663</strain>
    </source>
</reference>
<dbReference type="Gene3D" id="3.40.960.10">
    <property type="entry name" value="VSR Endonuclease"/>
    <property type="match status" value="1"/>
</dbReference>
<accession>A0A543HJV9</accession>
<keyword evidence="2" id="KW-1185">Reference proteome</keyword>
<dbReference type="Proteomes" id="UP000316747">
    <property type="component" value="Unassembled WGS sequence"/>
</dbReference>
<dbReference type="InterPro" id="IPR011335">
    <property type="entry name" value="Restrct_endonuc-II-like"/>
</dbReference>
<dbReference type="RefSeq" id="WP_260439911.1">
    <property type="nucleotide sequence ID" value="NZ_VFPM01000003.1"/>
</dbReference>
<evidence type="ECO:0000313" key="2">
    <source>
        <dbReference type="Proteomes" id="UP000316747"/>
    </source>
</evidence>
<dbReference type="EMBL" id="VFPM01000003">
    <property type="protein sequence ID" value="TQM58570.1"/>
    <property type="molecule type" value="Genomic_DNA"/>
</dbReference>
<organism evidence="1 2">
    <name type="scientific">Humibacillus xanthopallidus</name>
    <dbReference type="NCBI Taxonomy" id="412689"/>
    <lineage>
        <taxon>Bacteria</taxon>
        <taxon>Bacillati</taxon>
        <taxon>Actinomycetota</taxon>
        <taxon>Actinomycetes</taxon>
        <taxon>Micrococcales</taxon>
        <taxon>Intrasporangiaceae</taxon>
        <taxon>Humibacillus</taxon>
    </lineage>
</organism>
<name>A0A543HJV9_9MICO</name>
<proteinExistence type="predicted"/>
<sequence length="309" mass="34785">MTAPALGPFRLSSEDAPRVTGWGRRRGRVRRLFHDVYVSAKVPITPEVLARGALLLAEPGSYVSHHTAARLWGGIVPDTDRTDVTSPRVRLRATGILGHRVRANAEVTTFHGIPLTTPVQTFLDLGLYLDLVDLVVLGDSLVRANRVTVRELVEQAARRRGPGSRRARVAAALVRAGVDSGMESRLRMLMVLAGLPEPVINHKIYWADGTVRWRFDLSFPQFRLIIEYDGRQHADSPTQWRGDVGRREWFDDNDWRIVVSGSTDIYRTPARTLTRITGAMRARGMAVPRLREDWRRHFPSMPEDLAHPA</sequence>
<comment type="caution">
    <text evidence="1">The sequence shown here is derived from an EMBL/GenBank/DDBJ whole genome shotgun (WGS) entry which is preliminary data.</text>
</comment>
<gene>
    <name evidence="1" type="ORF">FBY41_3939</name>
</gene>
<dbReference type="SUPFAM" id="SSF52980">
    <property type="entry name" value="Restriction endonuclease-like"/>
    <property type="match status" value="1"/>
</dbReference>
<protein>
    <recommendedName>
        <fullName evidence="3">DUF559 domain-containing protein</fullName>
    </recommendedName>
</protein>
<evidence type="ECO:0008006" key="3">
    <source>
        <dbReference type="Google" id="ProtNLM"/>
    </source>
</evidence>
<dbReference type="AlphaFoldDB" id="A0A543HJV9"/>